<feature type="compositionally biased region" description="Basic and acidic residues" evidence="1">
    <location>
        <begin position="107"/>
        <end position="135"/>
    </location>
</feature>
<dbReference type="InterPro" id="IPR051831">
    <property type="entry name" value="Bromodomain_contain_prot"/>
</dbReference>
<dbReference type="GO" id="GO:0006357">
    <property type="term" value="P:regulation of transcription by RNA polymerase II"/>
    <property type="evidence" value="ECO:0007669"/>
    <property type="project" value="TreeGrafter"/>
</dbReference>
<feature type="region of interest" description="Disordered" evidence="1">
    <location>
        <begin position="1"/>
        <end position="149"/>
    </location>
</feature>
<dbReference type="AlphaFoldDB" id="A0AAV4SGV2"/>
<feature type="compositionally biased region" description="Basic residues" evidence="1">
    <location>
        <begin position="1"/>
        <end position="12"/>
    </location>
</feature>
<feature type="compositionally biased region" description="Basic residues" evidence="1">
    <location>
        <begin position="92"/>
        <end position="106"/>
    </location>
</feature>
<organism evidence="2 3">
    <name type="scientific">Caerostris extrusa</name>
    <name type="common">Bark spider</name>
    <name type="synonym">Caerostris bankana</name>
    <dbReference type="NCBI Taxonomy" id="172846"/>
    <lineage>
        <taxon>Eukaryota</taxon>
        <taxon>Metazoa</taxon>
        <taxon>Ecdysozoa</taxon>
        <taxon>Arthropoda</taxon>
        <taxon>Chelicerata</taxon>
        <taxon>Arachnida</taxon>
        <taxon>Araneae</taxon>
        <taxon>Araneomorphae</taxon>
        <taxon>Entelegynae</taxon>
        <taxon>Araneoidea</taxon>
        <taxon>Araneidae</taxon>
        <taxon>Caerostris</taxon>
    </lineage>
</organism>
<keyword evidence="3" id="KW-1185">Reference proteome</keyword>
<evidence type="ECO:0000313" key="2">
    <source>
        <dbReference type="EMBL" id="GIY32021.1"/>
    </source>
</evidence>
<gene>
    <name evidence="2" type="primary">BRD7_1</name>
    <name evidence="2" type="ORF">CEXT_296081</name>
</gene>
<dbReference type="EMBL" id="BPLR01009444">
    <property type="protein sequence ID" value="GIY32021.1"/>
    <property type="molecule type" value="Genomic_DNA"/>
</dbReference>
<name>A0AAV4SGV2_CAEEX</name>
<feature type="compositionally biased region" description="Basic and acidic residues" evidence="1">
    <location>
        <begin position="77"/>
        <end position="91"/>
    </location>
</feature>
<dbReference type="Proteomes" id="UP001054945">
    <property type="component" value="Unassembled WGS sequence"/>
</dbReference>
<accession>A0AAV4SGV2</accession>
<protein>
    <submittedName>
        <fullName evidence="2">Bromodomain-containing protein 7</fullName>
    </submittedName>
</protein>
<dbReference type="PANTHER" id="PTHR22881">
    <property type="entry name" value="BROMODOMAIN CONTAINING PROTEIN"/>
    <property type="match status" value="1"/>
</dbReference>
<sequence length="197" mass="22907">MGSKKHKKHHKSEKKDLSFDDHPAKRLKLLVKSEEDRQEKPLKLVLKVGGNVQSPVHASNSNSSSSQIPRIPQDIKPVFEETKVEKSSSHSHEKHKKSKKKKKKKSTDKDKERKRRKEQESSRLLTEAHDSRDSLPVRAVPEPHPIIPVEKPTRDVRKKTMKTPLQILLYFLLKKLQVKDPNDFCLACHRCYSSWIF</sequence>
<dbReference type="PANTHER" id="PTHR22881:SF27">
    <property type="entry name" value="BROMODOMAIN CONTAINING 7_9"/>
    <property type="match status" value="1"/>
</dbReference>
<feature type="compositionally biased region" description="Basic and acidic residues" evidence="1">
    <location>
        <begin position="13"/>
        <end position="24"/>
    </location>
</feature>
<comment type="caution">
    <text evidence="2">The sequence shown here is derived from an EMBL/GenBank/DDBJ whole genome shotgun (WGS) entry which is preliminary data.</text>
</comment>
<dbReference type="GO" id="GO:0005634">
    <property type="term" value="C:nucleus"/>
    <property type="evidence" value="ECO:0007669"/>
    <property type="project" value="TreeGrafter"/>
</dbReference>
<proteinExistence type="predicted"/>
<reference evidence="2 3" key="1">
    <citation type="submission" date="2021-06" db="EMBL/GenBank/DDBJ databases">
        <title>Caerostris extrusa draft genome.</title>
        <authorList>
            <person name="Kono N."/>
            <person name="Arakawa K."/>
        </authorList>
    </citation>
    <scope>NUCLEOTIDE SEQUENCE [LARGE SCALE GENOMIC DNA]</scope>
</reference>
<evidence type="ECO:0000256" key="1">
    <source>
        <dbReference type="SAM" id="MobiDB-lite"/>
    </source>
</evidence>
<feature type="compositionally biased region" description="Basic and acidic residues" evidence="1">
    <location>
        <begin position="31"/>
        <end position="42"/>
    </location>
</feature>
<evidence type="ECO:0000313" key="3">
    <source>
        <dbReference type="Proteomes" id="UP001054945"/>
    </source>
</evidence>